<keyword evidence="7" id="KW-1185">Reference proteome</keyword>
<proteinExistence type="inferred from homology"/>
<dbReference type="GO" id="GO:0005737">
    <property type="term" value="C:cytoplasm"/>
    <property type="evidence" value="ECO:0007669"/>
    <property type="project" value="TreeGrafter"/>
</dbReference>
<accession>A0AA35XFN0</accession>
<dbReference type="Pfam" id="PF03467">
    <property type="entry name" value="Smg4_UPF3"/>
    <property type="match status" value="1"/>
</dbReference>
<dbReference type="GO" id="GO:0000184">
    <property type="term" value="P:nuclear-transcribed mRNA catabolic process, nonsense-mediated decay"/>
    <property type="evidence" value="ECO:0007669"/>
    <property type="project" value="UniProtKB-KW"/>
</dbReference>
<dbReference type="PANTHER" id="PTHR13112">
    <property type="entry name" value="UPF3 REGULATOR OF NONSENSE TRANSCRIPTS-LIKE PROTEIN"/>
    <property type="match status" value="1"/>
</dbReference>
<dbReference type="InterPro" id="IPR039722">
    <property type="entry name" value="Upf3"/>
</dbReference>
<gene>
    <name evidence="6" type="ORF">GBAR_LOCUS30377</name>
</gene>
<dbReference type="SUPFAM" id="SSF54928">
    <property type="entry name" value="RNA-binding domain, RBD"/>
    <property type="match status" value="1"/>
</dbReference>
<organism evidence="6 7">
    <name type="scientific">Geodia barretti</name>
    <name type="common">Barrett's horny sponge</name>
    <dbReference type="NCBI Taxonomy" id="519541"/>
    <lineage>
        <taxon>Eukaryota</taxon>
        <taxon>Metazoa</taxon>
        <taxon>Porifera</taxon>
        <taxon>Demospongiae</taxon>
        <taxon>Heteroscleromorpha</taxon>
        <taxon>Tetractinellida</taxon>
        <taxon>Astrophorina</taxon>
        <taxon>Geodiidae</taxon>
        <taxon>Geodia</taxon>
    </lineage>
</organism>
<keyword evidence="3" id="KW-0866">Nonsense-mediated mRNA decay</keyword>
<dbReference type="PANTHER" id="PTHR13112:SF0">
    <property type="entry name" value="FI21285P1"/>
    <property type="match status" value="1"/>
</dbReference>
<sequence length="115" mass="12822">MAAEQRVSKRVERELHQTKVVVRHLPPDFDQEAFMEAFSPGLPEGSFNYLYFAPGDPEFGPNGCARAYVNFTDESAILTFRDQFDGMVLESKSGGGQKYRDPHRVFAVSSGTQAS</sequence>
<dbReference type="GO" id="GO:0003729">
    <property type="term" value="F:mRNA binding"/>
    <property type="evidence" value="ECO:0007669"/>
    <property type="project" value="TreeGrafter"/>
</dbReference>
<dbReference type="InterPro" id="IPR035979">
    <property type="entry name" value="RBD_domain_sf"/>
</dbReference>
<dbReference type="GO" id="GO:0045727">
    <property type="term" value="P:positive regulation of translation"/>
    <property type="evidence" value="ECO:0007669"/>
    <property type="project" value="TreeGrafter"/>
</dbReference>
<comment type="subcellular location">
    <subcellularLocation>
        <location evidence="1">Nucleus</location>
    </subcellularLocation>
</comment>
<dbReference type="InterPro" id="IPR012677">
    <property type="entry name" value="Nucleotide-bd_a/b_plait_sf"/>
</dbReference>
<dbReference type="GO" id="GO:0005730">
    <property type="term" value="C:nucleolus"/>
    <property type="evidence" value="ECO:0007669"/>
    <property type="project" value="TreeGrafter"/>
</dbReference>
<name>A0AA35XFN0_GEOBA</name>
<dbReference type="EMBL" id="CASHTH010004295">
    <property type="protein sequence ID" value="CAI8055704.1"/>
    <property type="molecule type" value="Genomic_DNA"/>
</dbReference>
<protein>
    <submittedName>
        <fullName evidence="6">Regulator of nonsense transcripts 3A</fullName>
    </submittedName>
</protein>
<dbReference type="CDD" id="cd12455">
    <property type="entry name" value="RRM_like_Smg4_UPF3"/>
    <property type="match status" value="1"/>
</dbReference>
<dbReference type="Gene3D" id="3.30.70.330">
    <property type="match status" value="1"/>
</dbReference>
<dbReference type="InterPro" id="IPR005120">
    <property type="entry name" value="UPF3_dom"/>
</dbReference>
<dbReference type="AlphaFoldDB" id="A0AA35XFN0"/>
<evidence type="ECO:0000256" key="3">
    <source>
        <dbReference type="ARBA" id="ARBA00023161"/>
    </source>
</evidence>
<evidence type="ECO:0000313" key="7">
    <source>
        <dbReference type="Proteomes" id="UP001174909"/>
    </source>
</evidence>
<evidence type="ECO:0000259" key="5">
    <source>
        <dbReference type="Pfam" id="PF03467"/>
    </source>
</evidence>
<keyword evidence="4" id="KW-0539">Nucleus</keyword>
<feature type="domain" description="UPF3" evidence="5">
    <location>
        <begin position="17"/>
        <end position="94"/>
    </location>
</feature>
<comment type="similarity">
    <text evidence="2">Belongs to the RENT3 family.</text>
</comment>
<comment type="caution">
    <text evidence="6">The sequence shown here is derived from an EMBL/GenBank/DDBJ whole genome shotgun (WGS) entry which is preliminary data.</text>
</comment>
<reference evidence="6" key="1">
    <citation type="submission" date="2023-03" db="EMBL/GenBank/DDBJ databases">
        <authorList>
            <person name="Steffen K."/>
            <person name="Cardenas P."/>
        </authorList>
    </citation>
    <scope>NUCLEOTIDE SEQUENCE</scope>
</reference>
<evidence type="ECO:0000313" key="6">
    <source>
        <dbReference type="EMBL" id="CAI8055704.1"/>
    </source>
</evidence>
<dbReference type="Proteomes" id="UP001174909">
    <property type="component" value="Unassembled WGS sequence"/>
</dbReference>
<evidence type="ECO:0000256" key="2">
    <source>
        <dbReference type="ARBA" id="ARBA00005991"/>
    </source>
</evidence>
<evidence type="ECO:0000256" key="4">
    <source>
        <dbReference type="ARBA" id="ARBA00023242"/>
    </source>
</evidence>
<evidence type="ECO:0000256" key="1">
    <source>
        <dbReference type="ARBA" id="ARBA00004123"/>
    </source>
</evidence>